<comment type="caution">
    <text evidence="2">The sequence shown here is derived from an EMBL/GenBank/DDBJ whole genome shotgun (WGS) entry which is preliminary data.</text>
</comment>
<name>A0ABR2LB74_9EUKA</name>
<feature type="domain" description="DDE-1" evidence="1">
    <location>
        <begin position="230"/>
        <end position="383"/>
    </location>
</feature>
<dbReference type="Pfam" id="PF03184">
    <property type="entry name" value="DDE_1"/>
    <property type="match status" value="1"/>
</dbReference>
<sequence>MEYLNTSLFTDVQLWIVEEKLKGSSYAKIKEEYNKNPNFAGTLSSEALKTCLKRSSLSLTWSKGSICGNIPLLSEVDVYSLKEYALETAIDGSYIDVEDVIEKANFLRTTRFSNARCFLVKINCFNIIQEIREEFDKHDAGRDWVYQHIQELEADLMTPRNIEVNRLVACTPSKIELYTNTLFPFLINIPPSLRFTADETMLQPTVSRKVLVPDGMSRPLLPDELTLPHITAMCCYNVLGDKFPLFIVLKSLVKLPSDLLEFQMNGDAVFASSPSGWQTRDTFLFFAICFVNWLSMFRLKLDKSIRNSRAILILDGHKSRENPVAIKILKQHNIEVFIIPSHTSHLTLLYDVGIGSPMKSAFSDFLKKMMKDFEIDKNNTGQLRLFCIRAAILSFDLKANKKACTTAAKLTGLNPVDCSQLLNSNFVQELTPAIQKYIKIKKNTSNANELNINCKFITNDQNINVINDFIKCSKFHKHLSLLNYNGNFLNNVSSLCKRIINDCRFLSTIPCFYDTNSSKIIFFDD</sequence>
<dbReference type="Proteomes" id="UP001470230">
    <property type="component" value="Unassembled WGS sequence"/>
</dbReference>
<dbReference type="EMBL" id="JAPFFF010000001">
    <property type="protein sequence ID" value="KAK8900231.1"/>
    <property type="molecule type" value="Genomic_DNA"/>
</dbReference>
<accession>A0ABR2LB74</accession>
<gene>
    <name evidence="2" type="ORF">M9Y10_002554</name>
</gene>
<evidence type="ECO:0000259" key="1">
    <source>
        <dbReference type="Pfam" id="PF03184"/>
    </source>
</evidence>
<proteinExistence type="predicted"/>
<dbReference type="InterPro" id="IPR004875">
    <property type="entry name" value="DDE_SF_endonuclease_dom"/>
</dbReference>
<organism evidence="2 3">
    <name type="scientific">Tritrichomonas musculus</name>
    <dbReference type="NCBI Taxonomy" id="1915356"/>
    <lineage>
        <taxon>Eukaryota</taxon>
        <taxon>Metamonada</taxon>
        <taxon>Parabasalia</taxon>
        <taxon>Tritrichomonadida</taxon>
        <taxon>Tritrichomonadidae</taxon>
        <taxon>Tritrichomonas</taxon>
    </lineage>
</organism>
<evidence type="ECO:0000313" key="3">
    <source>
        <dbReference type="Proteomes" id="UP001470230"/>
    </source>
</evidence>
<protein>
    <recommendedName>
        <fullName evidence="1">DDE-1 domain-containing protein</fullName>
    </recommendedName>
</protein>
<keyword evidence="3" id="KW-1185">Reference proteome</keyword>
<evidence type="ECO:0000313" key="2">
    <source>
        <dbReference type="EMBL" id="KAK8900231.1"/>
    </source>
</evidence>
<reference evidence="2 3" key="1">
    <citation type="submission" date="2024-04" db="EMBL/GenBank/DDBJ databases">
        <title>Tritrichomonas musculus Genome.</title>
        <authorList>
            <person name="Alves-Ferreira E."/>
            <person name="Grigg M."/>
            <person name="Lorenzi H."/>
            <person name="Galac M."/>
        </authorList>
    </citation>
    <scope>NUCLEOTIDE SEQUENCE [LARGE SCALE GENOMIC DNA]</scope>
    <source>
        <strain evidence="2 3">EAF2021</strain>
    </source>
</reference>